<evidence type="ECO:0000313" key="3">
    <source>
        <dbReference type="Proteomes" id="UP001218188"/>
    </source>
</evidence>
<proteinExistence type="predicted"/>
<dbReference type="Proteomes" id="UP001218188">
    <property type="component" value="Unassembled WGS sequence"/>
</dbReference>
<organism evidence="2 3">
    <name type="scientific">Mycena alexandri</name>
    <dbReference type="NCBI Taxonomy" id="1745969"/>
    <lineage>
        <taxon>Eukaryota</taxon>
        <taxon>Fungi</taxon>
        <taxon>Dikarya</taxon>
        <taxon>Basidiomycota</taxon>
        <taxon>Agaricomycotina</taxon>
        <taxon>Agaricomycetes</taxon>
        <taxon>Agaricomycetidae</taxon>
        <taxon>Agaricales</taxon>
        <taxon>Marasmiineae</taxon>
        <taxon>Mycenaceae</taxon>
        <taxon>Mycena</taxon>
    </lineage>
</organism>
<reference evidence="2" key="1">
    <citation type="submission" date="2023-03" db="EMBL/GenBank/DDBJ databases">
        <title>Massive genome expansion in bonnet fungi (Mycena s.s.) driven by repeated elements and novel gene families across ecological guilds.</title>
        <authorList>
            <consortium name="Lawrence Berkeley National Laboratory"/>
            <person name="Harder C.B."/>
            <person name="Miyauchi S."/>
            <person name="Viragh M."/>
            <person name="Kuo A."/>
            <person name="Thoen E."/>
            <person name="Andreopoulos B."/>
            <person name="Lu D."/>
            <person name="Skrede I."/>
            <person name="Drula E."/>
            <person name="Henrissat B."/>
            <person name="Morin E."/>
            <person name="Kohler A."/>
            <person name="Barry K."/>
            <person name="LaButti K."/>
            <person name="Morin E."/>
            <person name="Salamov A."/>
            <person name="Lipzen A."/>
            <person name="Mereny Z."/>
            <person name="Hegedus B."/>
            <person name="Baldrian P."/>
            <person name="Stursova M."/>
            <person name="Weitz H."/>
            <person name="Taylor A."/>
            <person name="Grigoriev I.V."/>
            <person name="Nagy L.G."/>
            <person name="Martin F."/>
            <person name="Kauserud H."/>
        </authorList>
    </citation>
    <scope>NUCLEOTIDE SEQUENCE</scope>
    <source>
        <strain evidence="2">CBHHK200</strain>
    </source>
</reference>
<sequence>MSLAVEGVPVFSVAFCRQPRTLISSGLYFRLNRPDGRSSVLVTTNIPGFLIASTLIECQADVNLSHDVVLGLDWAAYVRESLLNARYPLGDTFDAWLFFSHPDHPISRTVPCEFIPRLRIRVDLHNSVTSAGSASTISHPTTGSSSSHPTHNGGTPPVPVCSIFRVWAFAREPALI</sequence>
<feature type="compositionally biased region" description="Low complexity" evidence="1">
    <location>
        <begin position="135"/>
        <end position="154"/>
    </location>
</feature>
<protein>
    <submittedName>
        <fullName evidence="2">Uncharacterized protein</fullName>
    </submittedName>
</protein>
<accession>A0AAD6RW70</accession>
<comment type="caution">
    <text evidence="2">The sequence shown here is derived from an EMBL/GenBank/DDBJ whole genome shotgun (WGS) entry which is preliminary data.</text>
</comment>
<gene>
    <name evidence="2" type="ORF">C8F04DRAFT_1407125</name>
</gene>
<dbReference type="AlphaFoldDB" id="A0AAD6RW70"/>
<feature type="region of interest" description="Disordered" evidence="1">
    <location>
        <begin position="131"/>
        <end position="154"/>
    </location>
</feature>
<evidence type="ECO:0000256" key="1">
    <source>
        <dbReference type="SAM" id="MobiDB-lite"/>
    </source>
</evidence>
<keyword evidence="3" id="KW-1185">Reference proteome</keyword>
<dbReference type="EMBL" id="JARJCM010000512">
    <property type="protein sequence ID" value="KAJ7016395.1"/>
    <property type="molecule type" value="Genomic_DNA"/>
</dbReference>
<name>A0AAD6RW70_9AGAR</name>
<evidence type="ECO:0000313" key="2">
    <source>
        <dbReference type="EMBL" id="KAJ7016395.1"/>
    </source>
</evidence>